<dbReference type="InterPro" id="IPR003152">
    <property type="entry name" value="FATC_dom"/>
</dbReference>
<reference evidence="2 3" key="1">
    <citation type="journal article" date="2023" name="IScience">
        <title>Expanded male sex-determining region conserved during the evolution of homothallism in the green alga Volvox.</title>
        <authorList>
            <person name="Yamamoto K."/>
            <person name="Matsuzaki R."/>
            <person name="Mahakham W."/>
            <person name="Heman W."/>
            <person name="Sekimoto H."/>
            <person name="Kawachi M."/>
            <person name="Minakuchi Y."/>
            <person name="Toyoda A."/>
            <person name="Nozaki H."/>
        </authorList>
    </citation>
    <scope>NUCLEOTIDE SEQUENCE [LARGE SCALE GENOMIC DNA]</scope>
    <source>
        <strain evidence="2 3">NIES-4468</strain>
    </source>
</reference>
<sequence>SGRSELSSGGGGGVVDEELEDGRVLAARLAGTRVDIALRKLARLHPSLIMVEELRCRHGVTPHFEALCGIVRGDGGGDAANAVAGSDGGRKDNSGGRTAYRARFGLLERSGPLTPEEQARCLIDLATDYAVLGRMYLGWRPYL</sequence>
<accession>A0ABQ5SMK2</accession>
<evidence type="ECO:0000259" key="1">
    <source>
        <dbReference type="PROSITE" id="PS51190"/>
    </source>
</evidence>
<evidence type="ECO:0000313" key="2">
    <source>
        <dbReference type="EMBL" id="GLI70663.1"/>
    </source>
</evidence>
<dbReference type="Pfam" id="PF02260">
    <property type="entry name" value="FATC"/>
    <property type="match status" value="1"/>
</dbReference>
<dbReference type="EMBL" id="BSDZ01000094">
    <property type="protein sequence ID" value="GLI70663.1"/>
    <property type="molecule type" value="Genomic_DNA"/>
</dbReference>
<dbReference type="Proteomes" id="UP001165090">
    <property type="component" value="Unassembled WGS sequence"/>
</dbReference>
<feature type="domain" description="FATC" evidence="1">
    <location>
        <begin position="111"/>
        <end position="143"/>
    </location>
</feature>
<organism evidence="2 3">
    <name type="scientific">Volvox africanus</name>
    <dbReference type="NCBI Taxonomy" id="51714"/>
    <lineage>
        <taxon>Eukaryota</taxon>
        <taxon>Viridiplantae</taxon>
        <taxon>Chlorophyta</taxon>
        <taxon>core chlorophytes</taxon>
        <taxon>Chlorophyceae</taxon>
        <taxon>CS clade</taxon>
        <taxon>Chlamydomonadales</taxon>
        <taxon>Volvocaceae</taxon>
        <taxon>Volvox</taxon>
    </lineage>
</organism>
<evidence type="ECO:0000313" key="3">
    <source>
        <dbReference type="Proteomes" id="UP001165090"/>
    </source>
</evidence>
<name>A0ABQ5SMK2_9CHLO</name>
<gene>
    <name evidence="2" type="ORF">VaNZ11_015600</name>
</gene>
<feature type="non-terminal residue" evidence="2">
    <location>
        <position position="1"/>
    </location>
</feature>
<dbReference type="PROSITE" id="PS51190">
    <property type="entry name" value="FATC"/>
    <property type="match status" value="1"/>
</dbReference>
<proteinExistence type="predicted"/>
<protein>
    <recommendedName>
        <fullName evidence="1">FATC domain-containing protein</fullName>
    </recommendedName>
</protein>
<comment type="caution">
    <text evidence="2">The sequence shown here is derived from an EMBL/GenBank/DDBJ whole genome shotgun (WGS) entry which is preliminary data.</text>
</comment>
<dbReference type="SMART" id="SM01343">
    <property type="entry name" value="FATC"/>
    <property type="match status" value="1"/>
</dbReference>
<keyword evidence="3" id="KW-1185">Reference proteome</keyword>